<sequence>MSRASEENDVETIREMLREFYAAAIENDHPCLRLDAEEVPAGMAEDVEDDGSVLWKMIPSTTSPAEIRRLESGLRCPLPPMYRAYLRSYFHLFEHLVAFDSSHGKGGVGFARMTPDDPFPTFRHANGELASSFEAGLARRLFDLGFLLIGWSIHDRLAFDTHFSDAEGDYEIVAISHALGDEFFESITSPPLPFELEDVSLHTQPVCDSFRKLVDVYFRYPVR</sequence>
<dbReference type="KEGG" id="lcre:Pla8534_54950"/>
<dbReference type="OrthoDB" id="4953824at2"/>
<evidence type="ECO:0000313" key="2">
    <source>
        <dbReference type="Proteomes" id="UP000317648"/>
    </source>
</evidence>
<keyword evidence="2" id="KW-1185">Reference proteome</keyword>
<evidence type="ECO:0000313" key="1">
    <source>
        <dbReference type="EMBL" id="QDU97644.1"/>
    </source>
</evidence>
<evidence type="ECO:0008006" key="3">
    <source>
        <dbReference type="Google" id="ProtNLM"/>
    </source>
</evidence>
<name>A0A518E0M1_9BACT</name>
<dbReference type="EMBL" id="CP036433">
    <property type="protein sequence ID" value="QDU97644.1"/>
    <property type="molecule type" value="Genomic_DNA"/>
</dbReference>
<dbReference type="AlphaFoldDB" id="A0A518E0M1"/>
<gene>
    <name evidence="1" type="ORF">Pla8534_54950</name>
</gene>
<accession>A0A518E0M1</accession>
<proteinExistence type="predicted"/>
<reference evidence="1 2" key="1">
    <citation type="submission" date="2019-02" db="EMBL/GenBank/DDBJ databases">
        <title>Deep-cultivation of Planctomycetes and their phenomic and genomic characterization uncovers novel biology.</title>
        <authorList>
            <person name="Wiegand S."/>
            <person name="Jogler M."/>
            <person name="Boedeker C."/>
            <person name="Pinto D."/>
            <person name="Vollmers J."/>
            <person name="Rivas-Marin E."/>
            <person name="Kohn T."/>
            <person name="Peeters S.H."/>
            <person name="Heuer A."/>
            <person name="Rast P."/>
            <person name="Oberbeckmann S."/>
            <person name="Bunk B."/>
            <person name="Jeske O."/>
            <person name="Meyerdierks A."/>
            <person name="Storesund J.E."/>
            <person name="Kallscheuer N."/>
            <person name="Luecker S."/>
            <person name="Lage O.M."/>
            <person name="Pohl T."/>
            <person name="Merkel B.J."/>
            <person name="Hornburger P."/>
            <person name="Mueller R.-W."/>
            <person name="Bruemmer F."/>
            <person name="Labrenz M."/>
            <person name="Spormann A.M."/>
            <person name="Op den Camp H."/>
            <person name="Overmann J."/>
            <person name="Amann R."/>
            <person name="Jetten M.S.M."/>
            <person name="Mascher T."/>
            <person name="Medema M.H."/>
            <person name="Devos D.P."/>
            <person name="Kaster A.-K."/>
            <person name="Ovreas L."/>
            <person name="Rohde M."/>
            <person name="Galperin M.Y."/>
            <person name="Jogler C."/>
        </authorList>
    </citation>
    <scope>NUCLEOTIDE SEQUENCE [LARGE SCALE GENOMIC DNA]</scope>
    <source>
        <strain evidence="1 2">Pla85_3_4</strain>
    </source>
</reference>
<dbReference type="Proteomes" id="UP000317648">
    <property type="component" value="Chromosome"/>
</dbReference>
<dbReference type="RefSeq" id="WP_145056408.1">
    <property type="nucleotide sequence ID" value="NZ_CP036433.1"/>
</dbReference>
<protein>
    <recommendedName>
        <fullName evidence="3">Knr4/Smi1-like domain-containing protein</fullName>
    </recommendedName>
</protein>
<organism evidence="1 2">
    <name type="scientific">Lignipirellula cremea</name>
    <dbReference type="NCBI Taxonomy" id="2528010"/>
    <lineage>
        <taxon>Bacteria</taxon>
        <taxon>Pseudomonadati</taxon>
        <taxon>Planctomycetota</taxon>
        <taxon>Planctomycetia</taxon>
        <taxon>Pirellulales</taxon>
        <taxon>Pirellulaceae</taxon>
        <taxon>Lignipirellula</taxon>
    </lineage>
</organism>